<keyword evidence="2" id="KW-1185">Reference proteome</keyword>
<evidence type="ECO:0000313" key="2">
    <source>
        <dbReference type="Proteomes" id="UP000248021"/>
    </source>
</evidence>
<gene>
    <name evidence="1" type="ORF">C7450_1305</name>
</gene>
<reference evidence="1 2" key="1">
    <citation type="submission" date="2018-05" db="EMBL/GenBank/DDBJ databases">
        <title>Genomic Encyclopedia of Type Strains, Phase IV (KMG-IV): sequencing the most valuable type-strain genomes for metagenomic binning, comparative biology and taxonomic classification.</title>
        <authorList>
            <person name="Goeker M."/>
        </authorList>
    </citation>
    <scope>NUCLEOTIDE SEQUENCE [LARGE SCALE GENOMIC DNA]</scope>
    <source>
        <strain evidence="1 2">DSM 6462</strain>
    </source>
</reference>
<dbReference type="AlphaFoldDB" id="A0A2V3TRE0"/>
<dbReference type="EMBL" id="QJJK01000030">
    <property type="protein sequence ID" value="PXW50193.1"/>
    <property type="molecule type" value="Genomic_DNA"/>
</dbReference>
<organism evidence="1 2">
    <name type="scientific">Chelatococcus asaccharovorans</name>
    <dbReference type="NCBI Taxonomy" id="28210"/>
    <lineage>
        <taxon>Bacteria</taxon>
        <taxon>Pseudomonadati</taxon>
        <taxon>Pseudomonadota</taxon>
        <taxon>Alphaproteobacteria</taxon>
        <taxon>Hyphomicrobiales</taxon>
        <taxon>Chelatococcaceae</taxon>
        <taxon>Chelatococcus</taxon>
    </lineage>
</organism>
<comment type="caution">
    <text evidence="1">The sequence shown here is derived from an EMBL/GenBank/DDBJ whole genome shotgun (WGS) entry which is preliminary data.</text>
</comment>
<evidence type="ECO:0000313" key="1">
    <source>
        <dbReference type="EMBL" id="PXW50193.1"/>
    </source>
</evidence>
<dbReference type="Proteomes" id="UP000248021">
    <property type="component" value="Unassembled WGS sequence"/>
</dbReference>
<protein>
    <submittedName>
        <fullName evidence="1">Uncharacterized protein</fullName>
    </submittedName>
</protein>
<name>A0A2V3TRE0_9HYPH</name>
<accession>A0A2V3TRE0</accession>
<proteinExistence type="predicted"/>
<sequence length="80" mass="8623">MTSTPTFVSGRPRSQTVALEYESGQTDGRSYSSVSQGTGCKETIDEAAAVALANDKPLRGLPSQWRVPRARPNVGRVRSK</sequence>